<evidence type="ECO:0000313" key="4">
    <source>
        <dbReference type="Proteomes" id="UP001221142"/>
    </source>
</evidence>
<evidence type="ECO:0000256" key="2">
    <source>
        <dbReference type="SAM" id="SignalP"/>
    </source>
</evidence>
<sequence length="142" mass="15819">MMYIRFTNICYWLSCFVGVLFLSFPSACCDTKCPPPEVDFRPPFRAHNPRSPTLGHSSHERSDSRGPSVLDPRHRSRSDDCLGVGLGFLGSRSSHPSMMHLLHMCIRLCPYVCRGGYCAVCLGPLRACPVSPESDVVFRLGK</sequence>
<evidence type="ECO:0000313" key="3">
    <source>
        <dbReference type="EMBL" id="KAJ7621370.1"/>
    </source>
</evidence>
<organism evidence="3 4">
    <name type="scientific">Roridomyces roridus</name>
    <dbReference type="NCBI Taxonomy" id="1738132"/>
    <lineage>
        <taxon>Eukaryota</taxon>
        <taxon>Fungi</taxon>
        <taxon>Dikarya</taxon>
        <taxon>Basidiomycota</taxon>
        <taxon>Agaricomycotina</taxon>
        <taxon>Agaricomycetes</taxon>
        <taxon>Agaricomycetidae</taxon>
        <taxon>Agaricales</taxon>
        <taxon>Marasmiineae</taxon>
        <taxon>Mycenaceae</taxon>
        <taxon>Roridomyces</taxon>
    </lineage>
</organism>
<proteinExistence type="predicted"/>
<gene>
    <name evidence="3" type="ORF">FB45DRAFT_929044</name>
</gene>
<evidence type="ECO:0008006" key="5">
    <source>
        <dbReference type="Google" id="ProtNLM"/>
    </source>
</evidence>
<dbReference type="EMBL" id="JARKIF010000016">
    <property type="protein sequence ID" value="KAJ7621370.1"/>
    <property type="molecule type" value="Genomic_DNA"/>
</dbReference>
<evidence type="ECO:0000256" key="1">
    <source>
        <dbReference type="SAM" id="MobiDB-lite"/>
    </source>
</evidence>
<keyword evidence="2" id="KW-0732">Signal</keyword>
<protein>
    <recommendedName>
        <fullName evidence="5">Secreted protein</fullName>
    </recommendedName>
</protein>
<feature type="chain" id="PRO_5041907945" description="Secreted protein" evidence="2">
    <location>
        <begin position="30"/>
        <end position="142"/>
    </location>
</feature>
<reference evidence="3" key="1">
    <citation type="submission" date="2023-03" db="EMBL/GenBank/DDBJ databases">
        <title>Massive genome expansion in bonnet fungi (Mycena s.s.) driven by repeated elements and novel gene families across ecological guilds.</title>
        <authorList>
            <consortium name="Lawrence Berkeley National Laboratory"/>
            <person name="Harder C.B."/>
            <person name="Miyauchi S."/>
            <person name="Viragh M."/>
            <person name="Kuo A."/>
            <person name="Thoen E."/>
            <person name="Andreopoulos B."/>
            <person name="Lu D."/>
            <person name="Skrede I."/>
            <person name="Drula E."/>
            <person name="Henrissat B."/>
            <person name="Morin E."/>
            <person name="Kohler A."/>
            <person name="Barry K."/>
            <person name="LaButti K."/>
            <person name="Morin E."/>
            <person name="Salamov A."/>
            <person name="Lipzen A."/>
            <person name="Mereny Z."/>
            <person name="Hegedus B."/>
            <person name="Baldrian P."/>
            <person name="Stursova M."/>
            <person name="Weitz H."/>
            <person name="Taylor A."/>
            <person name="Grigoriev I.V."/>
            <person name="Nagy L.G."/>
            <person name="Martin F."/>
            <person name="Kauserud H."/>
        </authorList>
    </citation>
    <scope>NUCLEOTIDE SEQUENCE</scope>
    <source>
        <strain evidence="3">9284</strain>
    </source>
</reference>
<dbReference type="Proteomes" id="UP001221142">
    <property type="component" value="Unassembled WGS sequence"/>
</dbReference>
<keyword evidence="4" id="KW-1185">Reference proteome</keyword>
<comment type="caution">
    <text evidence="3">The sequence shown here is derived from an EMBL/GenBank/DDBJ whole genome shotgun (WGS) entry which is preliminary data.</text>
</comment>
<dbReference type="AlphaFoldDB" id="A0AAD7BHP3"/>
<feature type="signal peptide" evidence="2">
    <location>
        <begin position="1"/>
        <end position="29"/>
    </location>
</feature>
<accession>A0AAD7BHP3</accession>
<name>A0AAD7BHP3_9AGAR</name>
<feature type="region of interest" description="Disordered" evidence="1">
    <location>
        <begin position="44"/>
        <end position="77"/>
    </location>
</feature>